<proteinExistence type="predicted"/>
<reference evidence="2 3" key="1">
    <citation type="journal article" date="2016" name="Mol. Biol. Evol.">
        <title>Comparative Genomics of Early-Diverging Mushroom-Forming Fungi Provides Insights into the Origins of Lignocellulose Decay Capabilities.</title>
        <authorList>
            <person name="Nagy L.G."/>
            <person name="Riley R."/>
            <person name="Tritt A."/>
            <person name="Adam C."/>
            <person name="Daum C."/>
            <person name="Floudas D."/>
            <person name="Sun H."/>
            <person name="Yadav J.S."/>
            <person name="Pangilinan J."/>
            <person name="Larsson K.H."/>
            <person name="Matsuura K."/>
            <person name="Barry K."/>
            <person name="Labutti K."/>
            <person name="Kuo R."/>
            <person name="Ohm R.A."/>
            <person name="Bhattacharya S.S."/>
            <person name="Shirouzu T."/>
            <person name="Yoshinaga Y."/>
            <person name="Martin F.M."/>
            <person name="Grigoriev I.V."/>
            <person name="Hibbett D.S."/>
        </authorList>
    </citation>
    <scope>NUCLEOTIDE SEQUENCE [LARGE SCALE GENOMIC DNA]</scope>
    <source>
        <strain evidence="2 3">L-15889</strain>
    </source>
</reference>
<keyword evidence="3" id="KW-1185">Reference proteome</keyword>
<feature type="compositionally biased region" description="Polar residues" evidence="1">
    <location>
        <begin position="127"/>
        <end position="143"/>
    </location>
</feature>
<feature type="compositionally biased region" description="Basic residues" evidence="1">
    <location>
        <begin position="100"/>
        <end position="109"/>
    </location>
</feature>
<dbReference type="AlphaFoldDB" id="A0A165L4S2"/>
<feature type="compositionally biased region" description="Polar residues" evidence="1">
    <location>
        <begin position="1"/>
        <end position="10"/>
    </location>
</feature>
<name>A0A165L4S2_9APHY</name>
<dbReference type="Proteomes" id="UP000076727">
    <property type="component" value="Unassembled WGS sequence"/>
</dbReference>
<feature type="compositionally biased region" description="Low complexity" evidence="1">
    <location>
        <begin position="11"/>
        <end position="25"/>
    </location>
</feature>
<dbReference type="OrthoDB" id="10500002at2759"/>
<feature type="region of interest" description="Disordered" evidence="1">
    <location>
        <begin position="77"/>
        <end position="151"/>
    </location>
</feature>
<protein>
    <submittedName>
        <fullName evidence="2">Uncharacterized protein</fullName>
    </submittedName>
</protein>
<evidence type="ECO:0000256" key="1">
    <source>
        <dbReference type="SAM" id="MobiDB-lite"/>
    </source>
</evidence>
<gene>
    <name evidence="2" type="ORF">DAEQUDRAFT_815343</name>
</gene>
<accession>A0A165L4S2</accession>
<dbReference type="EMBL" id="KV429149">
    <property type="protein sequence ID" value="KZT63942.1"/>
    <property type="molecule type" value="Genomic_DNA"/>
</dbReference>
<evidence type="ECO:0000313" key="3">
    <source>
        <dbReference type="Proteomes" id="UP000076727"/>
    </source>
</evidence>
<evidence type="ECO:0000313" key="2">
    <source>
        <dbReference type="EMBL" id="KZT63942.1"/>
    </source>
</evidence>
<organism evidence="2 3">
    <name type="scientific">Daedalea quercina L-15889</name>
    <dbReference type="NCBI Taxonomy" id="1314783"/>
    <lineage>
        <taxon>Eukaryota</taxon>
        <taxon>Fungi</taxon>
        <taxon>Dikarya</taxon>
        <taxon>Basidiomycota</taxon>
        <taxon>Agaricomycotina</taxon>
        <taxon>Agaricomycetes</taxon>
        <taxon>Polyporales</taxon>
        <taxon>Fomitopsis</taxon>
    </lineage>
</organism>
<feature type="region of interest" description="Disordered" evidence="1">
    <location>
        <begin position="1"/>
        <end position="53"/>
    </location>
</feature>
<sequence>MRSSDTVSTTSTLASSHRQSSLSSKLKGRLRTLSQSRSGPHGMPLIQPSGCLDSETSTLVNVNFGIDRDNLSSYILDPLSERESQGDSDLEEDNTAWSSRRSKKQKTRPHPAPIVSSRPGRDAPLRSPSTGTTLSNPTASARNGGQLVHSK</sequence>